<evidence type="ECO:0000313" key="2">
    <source>
        <dbReference type="Proteomes" id="UP000813462"/>
    </source>
</evidence>
<dbReference type="Proteomes" id="UP000813462">
    <property type="component" value="Unassembled WGS sequence"/>
</dbReference>
<dbReference type="SUPFAM" id="SSF50630">
    <property type="entry name" value="Acid proteases"/>
    <property type="match status" value="1"/>
</dbReference>
<evidence type="ECO:0000313" key="1">
    <source>
        <dbReference type="EMBL" id="KAH7546665.1"/>
    </source>
</evidence>
<protein>
    <submittedName>
        <fullName evidence="1">Uncharacterized protein</fullName>
    </submittedName>
</protein>
<sequence>MELIPGDSPESPLYPGNLTQANRIQWFHQHHQCQGSIFGMMGLSKSPVSVLSQLNDAVQNKPARVSAETFSVKQGGFGGFIIDSGALITALDQNANNGINANNRVVILAFQKYYDSLKLEGLDIVREGFELCYKPPKDVEQLTTMTYHFYESADYVVEWKFVHVFDDEQGYFYVALVPGNHGISISEAWHHQNKRLICNGNLPEGGTIGALQFDTVNCNS</sequence>
<organism evidence="1 2">
    <name type="scientific">Ziziphus jujuba var. spinosa</name>
    <dbReference type="NCBI Taxonomy" id="714518"/>
    <lineage>
        <taxon>Eukaryota</taxon>
        <taxon>Viridiplantae</taxon>
        <taxon>Streptophyta</taxon>
        <taxon>Embryophyta</taxon>
        <taxon>Tracheophyta</taxon>
        <taxon>Spermatophyta</taxon>
        <taxon>Magnoliopsida</taxon>
        <taxon>eudicotyledons</taxon>
        <taxon>Gunneridae</taxon>
        <taxon>Pentapetalae</taxon>
        <taxon>rosids</taxon>
        <taxon>fabids</taxon>
        <taxon>Rosales</taxon>
        <taxon>Rhamnaceae</taxon>
        <taxon>Paliureae</taxon>
        <taxon>Ziziphus</taxon>
    </lineage>
</organism>
<dbReference type="EMBL" id="JAEACU010000001">
    <property type="protein sequence ID" value="KAH7546665.1"/>
    <property type="molecule type" value="Genomic_DNA"/>
</dbReference>
<name>A0A978W3Y1_ZIZJJ</name>
<proteinExistence type="predicted"/>
<gene>
    <name evidence="1" type="ORF">FEM48_Zijuj01G0225700</name>
</gene>
<dbReference type="Gene3D" id="2.40.70.10">
    <property type="entry name" value="Acid Proteases"/>
    <property type="match status" value="1"/>
</dbReference>
<reference evidence="1" key="1">
    <citation type="journal article" date="2021" name="Front. Plant Sci.">
        <title>Chromosome-Scale Genome Assembly for Chinese Sour Jujube and Insights Into Its Genome Evolution and Domestication Signature.</title>
        <authorList>
            <person name="Shen L.-Y."/>
            <person name="Luo H."/>
            <person name="Wang X.-L."/>
            <person name="Wang X.-M."/>
            <person name="Qiu X.-J."/>
            <person name="Liu H."/>
            <person name="Zhou S.-S."/>
            <person name="Jia K.-H."/>
            <person name="Nie S."/>
            <person name="Bao Y.-T."/>
            <person name="Zhang R.-G."/>
            <person name="Yun Q.-Z."/>
            <person name="Chai Y.-H."/>
            <person name="Lu J.-Y."/>
            <person name="Li Y."/>
            <person name="Zhao S.-W."/>
            <person name="Mao J.-F."/>
            <person name="Jia S.-G."/>
            <person name="Mao Y.-M."/>
        </authorList>
    </citation>
    <scope>NUCLEOTIDE SEQUENCE</scope>
    <source>
        <strain evidence="1">AT0</strain>
        <tissue evidence="1">Leaf</tissue>
    </source>
</reference>
<accession>A0A978W3Y1</accession>
<comment type="caution">
    <text evidence="1">The sequence shown here is derived from an EMBL/GenBank/DDBJ whole genome shotgun (WGS) entry which is preliminary data.</text>
</comment>
<dbReference type="AlphaFoldDB" id="A0A978W3Y1"/>
<dbReference type="InterPro" id="IPR021109">
    <property type="entry name" value="Peptidase_aspartic_dom_sf"/>
</dbReference>